<evidence type="ECO:0000313" key="6">
    <source>
        <dbReference type="Proteomes" id="UP000087171"/>
    </source>
</evidence>
<dbReference type="GeneID" id="101497388"/>
<dbReference type="SUPFAM" id="SSF74788">
    <property type="entry name" value="Cullin repeat-like"/>
    <property type="match status" value="1"/>
</dbReference>
<dbReference type="Gene3D" id="1.20.1280.170">
    <property type="entry name" value="Exocyst complex component Exo70"/>
    <property type="match status" value="1"/>
</dbReference>
<dbReference type="Pfam" id="PF20669">
    <property type="entry name" value="Exo70_N"/>
    <property type="match status" value="1"/>
</dbReference>
<dbReference type="KEGG" id="cam:101497388"/>
<dbReference type="InterPro" id="IPR004140">
    <property type="entry name" value="Exo70"/>
</dbReference>
<feature type="compositionally biased region" description="Low complexity" evidence="4">
    <location>
        <begin position="10"/>
        <end position="32"/>
    </location>
</feature>
<dbReference type="GO" id="GO:0015031">
    <property type="term" value="P:protein transport"/>
    <property type="evidence" value="ECO:0007669"/>
    <property type="project" value="UniProtKB-KW"/>
</dbReference>
<name>A0A1S2XXN2_CICAR</name>
<dbReference type="GO" id="GO:0006887">
    <property type="term" value="P:exocytosis"/>
    <property type="evidence" value="ECO:0007669"/>
    <property type="project" value="UniProtKB-KW"/>
</dbReference>
<gene>
    <name evidence="7" type="primary">LOC101497388</name>
</gene>
<dbReference type="PANTHER" id="PTHR12542">
    <property type="entry name" value="EXOCYST COMPLEX PROTEIN EXO70"/>
    <property type="match status" value="1"/>
</dbReference>
<keyword evidence="6" id="KW-1185">Reference proteome</keyword>
<sequence length="506" mass="57390">MRIFCMNSKTPSFSTNENSSPSSNSTNSSTTPSNIKAIKRIDAAEAIIQKWNPETSLYAKITSLFYNNKNEAIEYVHCVNQLQRAMHSLLEYDPSSQKLIHAQNLMQIAMKRLQKEFYQILSMNRAHLDPESISVGSSRTTFCSDDGTPVDDVREAEDSISEVERVSSDSVADLKTIADCMVSNGYAKECVKVYITVRKSIVNEGIYGLGFEEQISFSKVNKMDWEVLEMKIKSWLEAVNISVRTLFVGERNLCHRIFASSSIREICFSEISRVGATLLFRFPELVTRTKKSPPEKIFSVLDMYVAITVLLPEIESIFSFNSTNAIKSQAYDSRYRLIQCVRNILSEFESAIVKDTSKSPANFEGVHSLTTRTMQYLTSLADYSNVLNEIFLDINHPPSKSPLSEDIYATETATEFSVWMARLIVVLVCKIEGKSKQWKNASLCYLFVANNLQHLMEKVRASKLQYVLGDDWELKHIAKVKQLMEDYESSVSKHTGSDEEVGLDHR</sequence>
<evidence type="ECO:0000259" key="5">
    <source>
        <dbReference type="Pfam" id="PF03081"/>
    </source>
</evidence>
<comment type="similarity">
    <text evidence="1 3">Belongs to the EXO70 family.</text>
</comment>
<comment type="function">
    <text evidence="3">Component of the exocyst complex.</text>
</comment>
<dbReference type="PANTHER" id="PTHR12542:SF38">
    <property type="entry name" value="EXOCYST SUBUNIT EXO70 FAMILY PROTEIN"/>
    <property type="match status" value="1"/>
</dbReference>
<keyword evidence="3" id="KW-0653">Protein transport</keyword>
<dbReference type="RefSeq" id="XP_004495266.1">
    <property type="nucleotide sequence ID" value="XM_004495209.3"/>
</dbReference>
<dbReference type="OrthoDB" id="1922221at2759"/>
<dbReference type="InterPro" id="IPR046364">
    <property type="entry name" value="Exo70_C"/>
</dbReference>
<dbReference type="STRING" id="3827.A0A1S2XXN2"/>
<feature type="region of interest" description="Disordered" evidence="4">
    <location>
        <begin position="1"/>
        <end position="32"/>
    </location>
</feature>
<evidence type="ECO:0000256" key="1">
    <source>
        <dbReference type="ARBA" id="ARBA00006756"/>
    </source>
</evidence>
<reference evidence="7" key="2">
    <citation type="submission" date="2025-08" db="UniProtKB">
        <authorList>
            <consortium name="RefSeq"/>
        </authorList>
    </citation>
    <scope>IDENTIFICATION</scope>
    <source>
        <tissue evidence="7">Etiolated seedlings</tissue>
    </source>
</reference>
<evidence type="ECO:0000313" key="7">
    <source>
        <dbReference type="RefSeq" id="XP_004495266.1"/>
    </source>
</evidence>
<dbReference type="GO" id="GO:0000145">
    <property type="term" value="C:exocyst"/>
    <property type="evidence" value="ECO:0007669"/>
    <property type="project" value="InterPro"/>
</dbReference>
<dbReference type="PaxDb" id="3827-XP_004495266.1"/>
<protein>
    <recommendedName>
        <fullName evidence="3">Exocyst subunit Exo70 family protein</fullName>
    </recommendedName>
</protein>
<organism evidence="6 7">
    <name type="scientific">Cicer arietinum</name>
    <name type="common">Chickpea</name>
    <name type="synonym">Garbanzo</name>
    <dbReference type="NCBI Taxonomy" id="3827"/>
    <lineage>
        <taxon>Eukaryota</taxon>
        <taxon>Viridiplantae</taxon>
        <taxon>Streptophyta</taxon>
        <taxon>Embryophyta</taxon>
        <taxon>Tracheophyta</taxon>
        <taxon>Spermatophyta</taxon>
        <taxon>Magnoliopsida</taxon>
        <taxon>eudicotyledons</taxon>
        <taxon>Gunneridae</taxon>
        <taxon>Pentapetalae</taxon>
        <taxon>rosids</taxon>
        <taxon>fabids</taxon>
        <taxon>Fabales</taxon>
        <taxon>Fabaceae</taxon>
        <taxon>Papilionoideae</taxon>
        <taxon>50 kb inversion clade</taxon>
        <taxon>NPAAA clade</taxon>
        <taxon>Hologalegina</taxon>
        <taxon>IRL clade</taxon>
        <taxon>Cicereae</taxon>
        <taxon>Cicer</taxon>
    </lineage>
</organism>
<reference evidence="6" key="1">
    <citation type="journal article" date="2013" name="Nat. Biotechnol.">
        <title>Draft genome sequence of chickpea (Cicer arietinum) provides a resource for trait improvement.</title>
        <authorList>
            <person name="Varshney R.K."/>
            <person name="Song C."/>
            <person name="Saxena R.K."/>
            <person name="Azam S."/>
            <person name="Yu S."/>
            <person name="Sharpe A.G."/>
            <person name="Cannon S."/>
            <person name="Baek J."/>
            <person name="Rosen B.D."/>
            <person name="Tar'an B."/>
            <person name="Millan T."/>
            <person name="Zhang X."/>
            <person name="Ramsay L.D."/>
            <person name="Iwata A."/>
            <person name="Wang Y."/>
            <person name="Nelson W."/>
            <person name="Farmer A.D."/>
            <person name="Gaur P.M."/>
            <person name="Soderlund C."/>
            <person name="Penmetsa R.V."/>
            <person name="Xu C."/>
            <person name="Bharti A.K."/>
            <person name="He W."/>
            <person name="Winter P."/>
            <person name="Zhao S."/>
            <person name="Hane J.K."/>
            <person name="Carrasquilla-Garcia N."/>
            <person name="Condie J.A."/>
            <person name="Upadhyaya H.D."/>
            <person name="Luo M.C."/>
            <person name="Thudi M."/>
            <person name="Gowda C.L."/>
            <person name="Singh N.P."/>
            <person name="Lichtenzveig J."/>
            <person name="Gali K.K."/>
            <person name="Rubio J."/>
            <person name="Nadarajan N."/>
            <person name="Dolezel J."/>
            <person name="Bansal K.C."/>
            <person name="Xu X."/>
            <person name="Edwards D."/>
            <person name="Zhang G."/>
            <person name="Kahl G."/>
            <person name="Gil J."/>
            <person name="Singh K.B."/>
            <person name="Datta S.K."/>
            <person name="Jackson S.A."/>
            <person name="Wang J."/>
            <person name="Cook D.R."/>
        </authorList>
    </citation>
    <scope>NUCLEOTIDE SEQUENCE [LARGE SCALE GENOMIC DNA]</scope>
    <source>
        <strain evidence="6">cv. CDC Frontier</strain>
    </source>
</reference>
<keyword evidence="2 3" id="KW-0813">Transport</keyword>
<evidence type="ECO:0000256" key="4">
    <source>
        <dbReference type="SAM" id="MobiDB-lite"/>
    </source>
</evidence>
<proteinExistence type="inferred from homology"/>
<keyword evidence="3" id="KW-0268">Exocytosis</keyword>
<dbReference type="GO" id="GO:0005546">
    <property type="term" value="F:phosphatidylinositol-4,5-bisphosphate binding"/>
    <property type="evidence" value="ECO:0007669"/>
    <property type="project" value="InterPro"/>
</dbReference>
<accession>A0A1S2XXN2</accession>
<dbReference type="AlphaFoldDB" id="A0A1S2XXN2"/>
<feature type="domain" description="Exocyst complex subunit Exo70 C-terminal" evidence="5">
    <location>
        <begin position="233"/>
        <end position="489"/>
    </location>
</feature>
<evidence type="ECO:0000256" key="3">
    <source>
        <dbReference type="RuleBase" id="RU365026"/>
    </source>
</evidence>
<dbReference type="Pfam" id="PF03081">
    <property type="entry name" value="Exo70_C"/>
    <property type="match status" value="1"/>
</dbReference>
<dbReference type="Proteomes" id="UP000087171">
    <property type="component" value="Chromosome Ca4"/>
</dbReference>
<evidence type="ECO:0000256" key="2">
    <source>
        <dbReference type="ARBA" id="ARBA00022448"/>
    </source>
</evidence>
<dbReference type="InterPro" id="IPR016159">
    <property type="entry name" value="Cullin_repeat-like_dom_sf"/>
</dbReference>
<dbReference type="eggNOG" id="KOG2344">
    <property type="taxonomic scope" value="Eukaryota"/>
</dbReference>